<keyword evidence="13" id="KW-1185">Reference proteome</keyword>
<sequence>MLGQEQFYGRALQVLRDSRVFGSLDDAVLHDLARLLERQDVPGGSMVFEEGAPAESMFFVLTGRLRVSRRSAESGLLLYNEIRSGDSVGETGMVLQQPRTADVSAVRDSTLAVLHRSHFETLLLRQPLAVNRVFSQAIFEHLRHSARVLQRHQAHAFVVLPLPGSTGAAEVARGLAQALGRLGRVHHVTPAAGAAEDRFDALEDANDYLVLEADGGAASPSSWTRRALRQADQVVWVADAGASAVPSAVELGLASQPGVQMKRQHLVLLHAATAALPQATGPWRLGRTLERIYPLRSQQNGDYARLARFLTGRAVGLVLGGGGARGFAHLGVLRALQEAKIPVDLVGGNSMGALIGAQYACGLPLDSIRDQTRTFAEGGEWLTLPIISLVSGRRVARDLQRMFGDTQVDALWMPYFAAACNLTTARTTVQESGPLWRAVLASNSPAGLFPPVLHEGQLLVDGAILENVPVDAMRMRLGVPLEKRRGNGTIIAIDVDVREDMGVDPRLQRLSVRSKLKAYFSRAAHSQPGIAEILYRAGHIGGLNQRAATRAQADHYLEPPVADFSLMAYRRADEIVEVGYRHAMEKIATWTE</sequence>
<evidence type="ECO:0000256" key="3">
    <source>
        <dbReference type="ARBA" id="ARBA00022692"/>
    </source>
</evidence>
<gene>
    <name evidence="12" type="ORF">J2X19_000049</name>
</gene>
<evidence type="ECO:0000259" key="10">
    <source>
        <dbReference type="PROSITE" id="PS50042"/>
    </source>
</evidence>
<evidence type="ECO:0000313" key="12">
    <source>
        <dbReference type="EMBL" id="MDR7375391.1"/>
    </source>
</evidence>
<dbReference type="InterPro" id="IPR018490">
    <property type="entry name" value="cNMP-bd_dom_sf"/>
</dbReference>
<evidence type="ECO:0000256" key="4">
    <source>
        <dbReference type="ARBA" id="ARBA00022801"/>
    </source>
</evidence>
<dbReference type="InterPro" id="IPR000595">
    <property type="entry name" value="cNMP-bd_dom"/>
</dbReference>
<dbReference type="InterPro" id="IPR002641">
    <property type="entry name" value="PNPLA_dom"/>
</dbReference>
<keyword evidence="7 9" id="KW-0443">Lipid metabolism</keyword>
<comment type="subcellular location">
    <subcellularLocation>
        <location evidence="1">Membrane</location>
    </subcellularLocation>
</comment>
<dbReference type="EC" id="3.1.1.5" evidence="12"/>
<feature type="short sequence motif" description="DGA/G" evidence="9">
    <location>
        <begin position="461"/>
        <end position="463"/>
    </location>
</feature>
<dbReference type="InterPro" id="IPR050301">
    <property type="entry name" value="NTE"/>
</dbReference>
<proteinExistence type="inferred from homology"/>
<dbReference type="InterPro" id="IPR056556">
    <property type="entry name" value="NTE1_P-loop_dom"/>
</dbReference>
<dbReference type="EMBL" id="JAVDXT010000001">
    <property type="protein sequence ID" value="MDR7375391.1"/>
    <property type="molecule type" value="Genomic_DNA"/>
</dbReference>
<dbReference type="InterPro" id="IPR001423">
    <property type="entry name" value="LysoPLipase_patatin_CS"/>
</dbReference>
<keyword evidence="6" id="KW-1133">Transmembrane helix</keyword>
<evidence type="ECO:0000256" key="6">
    <source>
        <dbReference type="ARBA" id="ARBA00022989"/>
    </source>
</evidence>
<feature type="domain" description="PNPLA" evidence="11">
    <location>
        <begin position="317"/>
        <end position="474"/>
    </location>
</feature>
<protein>
    <submittedName>
        <fullName evidence="12">NTE family protein/lysophospholipid hydrolase</fullName>
        <ecNumber evidence="12">3.1.1.5</ecNumber>
    </submittedName>
</protein>
<evidence type="ECO:0000256" key="1">
    <source>
        <dbReference type="ARBA" id="ARBA00004370"/>
    </source>
</evidence>
<dbReference type="InterPro" id="IPR018488">
    <property type="entry name" value="cNMP-bd_CS"/>
</dbReference>
<evidence type="ECO:0000256" key="8">
    <source>
        <dbReference type="ARBA" id="ARBA00023136"/>
    </source>
</evidence>
<evidence type="ECO:0000313" key="13">
    <source>
        <dbReference type="Proteomes" id="UP001180487"/>
    </source>
</evidence>
<dbReference type="GO" id="GO:0004622">
    <property type="term" value="F:phosphatidylcholine lysophospholipase activity"/>
    <property type="evidence" value="ECO:0007669"/>
    <property type="project" value="UniProtKB-EC"/>
</dbReference>
<dbReference type="Gene3D" id="3.40.1090.10">
    <property type="entry name" value="Cytosolic phospholipase A2 catalytic domain"/>
    <property type="match status" value="2"/>
</dbReference>
<dbReference type="Pfam" id="PF00027">
    <property type="entry name" value="cNMP_binding"/>
    <property type="match status" value="1"/>
</dbReference>
<comment type="similarity">
    <text evidence="2">Belongs to the NTE family.</text>
</comment>
<dbReference type="PROSITE" id="PS50042">
    <property type="entry name" value="CNMP_BINDING_3"/>
    <property type="match status" value="1"/>
</dbReference>
<evidence type="ECO:0000256" key="9">
    <source>
        <dbReference type="PROSITE-ProRule" id="PRU01161"/>
    </source>
</evidence>
<keyword evidence="5 9" id="KW-0442">Lipid degradation</keyword>
<dbReference type="InterPro" id="IPR016035">
    <property type="entry name" value="Acyl_Trfase/lysoPLipase"/>
</dbReference>
<organism evidence="12 13">
    <name type="scientific">Rhodoferax ferrireducens</name>
    <dbReference type="NCBI Taxonomy" id="192843"/>
    <lineage>
        <taxon>Bacteria</taxon>
        <taxon>Pseudomonadati</taxon>
        <taxon>Pseudomonadota</taxon>
        <taxon>Betaproteobacteria</taxon>
        <taxon>Burkholderiales</taxon>
        <taxon>Comamonadaceae</taxon>
        <taxon>Rhodoferax</taxon>
    </lineage>
</organism>
<dbReference type="RefSeq" id="WP_310369577.1">
    <property type="nucleotide sequence ID" value="NZ_JAVDXT010000001.1"/>
</dbReference>
<keyword evidence="3" id="KW-0812">Transmembrane</keyword>
<feature type="short sequence motif" description="GXGXXG" evidence="9">
    <location>
        <begin position="321"/>
        <end position="326"/>
    </location>
</feature>
<dbReference type="Proteomes" id="UP001180487">
    <property type="component" value="Unassembled WGS sequence"/>
</dbReference>
<evidence type="ECO:0000259" key="11">
    <source>
        <dbReference type="PROSITE" id="PS51635"/>
    </source>
</evidence>
<reference evidence="12 13" key="1">
    <citation type="submission" date="2023-07" db="EMBL/GenBank/DDBJ databases">
        <title>Sorghum-associated microbial communities from plants grown in Nebraska, USA.</title>
        <authorList>
            <person name="Schachtman D."/>
        </authorList>
    </citation>
    <scope>NUCLEOTIDE SEQUENCE [LARGE SCALE GENOMIC DNA]</scope>
    <source>
        <strain evidence="12 13">BE313</strain>
    </source>
</reference>
<feature type="short sequence motif" description="GXSXG" evidence="9">
    <location>
        <begin position="348"/>
        <end position="352"/>
    </location>
</feature>
<dbReference type="Gene3D" id="2.60.120.10">
    <property type="entry name" value="Jelly Rolls"/>
    <property type="match status" value="1"/>
</dbReference>
<accession>A0ABU2C228</accession>
<feature type="active site" description="Nucleophile" evidence="9">
    <location>
        <position position="350"/>
    </location>
</feature>
<dbReference type="SUPFAM" id="SSF52151">
    <property type="entry name" value="FabD/lysophospholipase-like"/>
    <property type="match status" value="1"/>
</dbReference>
<dbReference type="PANTHER" id="PTHR14226:SF29">
    <property type="entry name" value="NEUROPATHY TARGET ESTERASE SWS"/>
    <property type="match status" value="1"/>
</dbReference>
<evidence type="ECO:0000256" key="2">
    <source>
        <dbReference type="ARBA" id="ARBA00006636"/>
    </source>
</evidence>
<dbReference type="PROSITE" id="PS01237">
    <property type="entry name" value="UPF0028"/>
    <property type="match status" value="1"/>
</dbReference>
<feature type="active site" description="Proton acceptor" evidence="9">
    <location>
        <position position="461"/>
    </location>
</feature>
<feature type="domain" description="Cyclic nucleotide-binding" evidence="10">
    <location>
        <begin position="20"/>
        <end position="140"/>
    </location>
</feature>
<dbReference type="SUPFAM" id="SSF51206">
    <property type="entry name" value="cAMP-binding domain-like"/>
    <property type="match status" value="1"/>
</dbReference>
<evidence type="ECO:0000256" key="5">
    <source>
        <dbReference type="ARBA" id="ARBA00022963"/>
    </source>
</evidence>
<keyword evidence="4 9" id="KW-0378">Hydrolase</keyword>
<dbReference type="PROSITE" id="PS51635">
    <property type="entry name" value="PNPLA"/>
    <property type="match status" value="1"/>
</dbReference>
<dbReference type="Pfam" id="PF01734">
    <property type="entry name" value="Patatin"/>
    <property type="match status" value="1"/>
</dbReference>
<name>A0ABU2C228_9BURK</name>
<dbReference type="Pfam" id="PF24179">
    <property type="entry name" value="NTE_Ploop"/>
    <property type="match status" value="1"/>
</dbReference>
<dbReference type="PANTHER" id="PTHR14226">
    <property type="entry name" value="NEUROPATHY TARGET ESTERASE/SWISS CHEESE D.MELANOGASTER"/>
    <property type="match status" value="1"/>
</dbReference>
<dbReference type="PROSITE" id="PS00889">
    <property type="entry name" value="CNMP_BINDING_2"/>
    <property type="match status" value="1"/>
</dbReference>
<keyword evidence="8" id="KW-0472">Membrane</keyword>
<dbReference type="SMART" id="SM00100">
    <property type="entry name" value="cNMP"/>
    <property type="match status" value="1"/>
</dbReference>
<evidence type="ECO:0000256" key="7">
    <source>
        <dbReference type="ARBA" id="ARBA00023098"/>
    </source>
</evidence>
<dbReference type="InterPro" id="IPR014710">
    <property type="entry name" value="RmlC-like_jellyroll"/>
</dbReference>
<comment type="caution">
    <text evidence="12">The sequence shown here is derived from an EMBL/GenBank/DDBJ whole genome shotgun (WGS) entry which is preliminary data.</text>
</comment>
<dbReference type="CDD" id="cd00038">
    <property type="entry name" value="CAP_ED"/>
    <property type="match status" value="1"/>
</dbReference>